<feature type="compositionally biased region" description="Low complexity" evidence="1">
    <location>
        <begin position="90"/>
        <end position="106"/>
    </location>
</feature>
<reference evidence="2" key="1">
    <citation type="journal article" date="2023" name="Access Microbiol">
        <title>De-novo genome assembly for Akanthomyces muscarius, a biocontrol agent of insect agricultural pests.</title>
        <authorList>
            <person name="Erdos Z."/>
            <person name="Studholme D.J."/>
            <person name="Raymond B."/>
            <person name="Sharma M."/>
        </authorList>
    </citation>
    <scope>NUCLEOTIDE SEQUENCE</scope>
    <source>
        <strain evidence="2">Ve6</strain>
    </source>
</reference>
<keyword evidence="3" id="KW-1185">Reference proteome</keyword>
<feature type="compositionally biased region" description="Low complexity" evidence="1">
    <location>
        <begin position="275"/>
        <end position="287"/>
    </location>
</feature>
<evidence type="ECO:0000256" key="1">
    <source>
        <dbReference type="SAM" id="MobiDB-lite"/>
    </source>
</evidence>
<feature type="compositionally biased region" description="Polar residues" evidence="1">
    <location>
        <begin position="38"/>
        <end position="64"/>
    </location>
</feature>
<feature type="compositionally biased region" description="Basic and acidic residues" evidence="1">
    <location>
        <begin position="28"/>
        <end position="37"/>
    </location>
</feature>
<proteinExistence type="predicted"/>
<dbReference type="GeneID" id="80888649"/>
<dbReference type="Proteomes" id="UP001144673">
    <property type="component" value="Chromosome 3"/>
</dbReference>
<accession>A0A9W8UHL5</accession>
<name>A0A9W8UHL5_AKAMU</name>
<sequence>MTMALYQVVKSLPKIHQFRQGETMPGHFQERSSREQPQRATSSALQMTGNNTESGRAQVRSTDTMAAELKLQDTHINPGSSVCSGSAIESSSQTPGQPSQPASQAAEGGNTIYNSATSKIAKDTVVAAVGEQIHDRAKRDTSPAGSTSEGGHSNTLRNESDVADAHNDAANHATRLKTLLARLPKLEIADKDTGRGAVHCEQEHDHANVAATPEDSIFPKIEAPPGIPENETEEIISRFKGDGPSASRLKVLLSTLDPADQDSDDSDGPPRTGESTGPMTSPSTSPSLEHDAVYFGLEDFPEDLLDSISATAGMKLIREGSH</sequence>
<dbReference type="RefSeq" id="XP_056049876.1">
    <property type="nucleotide sequence ID" value="XM_056192773.1"/>
</dbReference>
<feature type="region of interest" description="Disordered" evidence="1">
    <location>
        <begin position="134"/>
        <end position="158"/>
    </location>
</feature>
<feature type="region of interest" description="Disordered" evidence="1">
    <location>
        <begin position="256"/>
        <end position="294"/>
    </location>
</feature>
<dbReference type="EMBL" id="JAJHUN010000010">
    <property type="protein sequence ID" value="KAJ4146935.1"/>
    <property type="molecule type" value="Genomic_DNA"/>
</dbReference>
<feature type="region of interest" description="Disordered" evidence="1">
    <location>
        <begin position="19"/>
        <end position="109"/>
    </location>
</feature>
<comment type="caution">
    <text evidence="2">The sequence shown here is derived from an EMBL/GenBank/DDBJ whole genome shotgun (WGS) entry which is preliminary data.</text>
</comment>
<evidence type="ECO:0000313" key="2">
    <source>
        <dbReference type="EMBL" id="KAJ4146935.1"/>
    </source>
</evidence>
<gene>
    <name evidence="2" type="ORF">LMH87_001490</name>
</gene>
<feature type="compositionally biased region" description="Polar residues" evidence="1">
    <location>
        <begin position="74"/>
        <end position="89"/>
    </location>
</feature>
<evidence type="ECO:0000313" key="3">
    <source>
        <dbReference type="Proteomes" id="UP001144673"/>
    </source>
</evidence>
<dbReference type="AlphaFoldDB" id="A0A9W8UHL5"/>
<protein>
    <submittedName>
        <fullName evidence="2">Uncharacterized protein</fullName>
    </submittedName>
</protein>
<feature type="compositionally biased region" description="Polar residues" evidence="1">
    <location>
        <begin position="143"/>
        <end position="157"/>
    </location>
</feature>
<dbReference type="KEGG" id="amus:LMH87_001490"/>
<feature type="region of interest" description="Disordered" evidence="1">
    <location>
        <begin position="207"/>
        <end position="228"/>
    </location>
</feature>
<organism evidence="2 3">
    <name type="scientific">Akanthomyces muscarius</name>
    <name type="common">Entomopathogenic fungus</name>
    <name type="synonym">Lecanicillium muscarium</name>
    <dbReference type="NCBI Taxonomy" id="2231603"/>
    <lineage>
        <taxon>Eukaryota</taxon>
        <taxon>Fungi</taxon>
        <taxon>Dikarya</taxon>
        <taxon>Ascomycota</taxon>
        <taxon>Pezizomycotina</taxon>
        <taxon>Sordariomycetes</taxon>
        <taxon>Hypocreomycetidae</taxon>
        <taxon>Hypocreales</taxon>
        <taxon>Cordycipitaceae</taxon>
        <taxon>Akanthomyces</taxon>
    </lineage>
</organism>